<evidence type="ECO:0000313" key="4">
    <source>
        <dbReference type="Proteomes" id="UP001207930"/>
    </source>
</evidence>
<comment type="caution">
    <text evidence="3">The sequence shown here is derived from an EMBL/GenBank/DDBJ whole genome shotgun (WGS) entry which is preliminary data.</text>
</comment>
<keyword evidence="4" id="KW-1185">Reference proteome</keyword>
<sequence>MRRALTILVAAIGLLPVPGSGQGRTFPAYDNSEERTKFYQRYNDQVLETLTTRKAALEKDLAGELDETARTEKLAESETLQRRLDRPKFFEILTESDLPKDLTWTTNMEEPELGSPDAKKGGTVHSFIPGGSYPPTIRPLGREGNNSFRSFHWDDVEMALTLFHPGTGKPIPALADKWAVAADGQTVYFHIDDDARWSDGKEVKAGDWLMSFYIYLSPYLTEAFYRAYYGEQYWGIATYGDDYVCIRLATPKPMAEGFAGLIPFQEDFYKEFGPDFESRYNWRPRPTTGAYRIRSEDILKGRSIALTRVQDWWARDKKYYKHRFNPDRIEYLQIRDDEKIFQMFLRGDIDVYLLADSLKWYEKTEVPQVFNGYIEKATFYNQYPAVSRGLYFNIHQQSLRNLDVRIGLQHATNWDKVIELDRRGDAERLHLLNAGYGEFSHPTLRTRPFSVEKAREHFAKAGFTERDSDGILKNAEGKRLSFTITYPKHPIWDPILLRIKEEARRSGVEYKLDGMDPVASFQKVTKKEHEIAFAGWQSQPPIPDYYQGFHSKDAYEPGTNKPRPMTNNITVFADPEVDKLLEANRAARSLEIIRDTSYKLEEILHDRAVWVPAFQSPFYRVGYWRWIRWPEGFNVRLGNDPEMNHVLWVDDDIKKDTLKAMKEGRTFPEQNNVYDQYRSSRGDTE</sequence>
<dbReference type="Proteomes" id="UP001207930">
    <property type="component" value="Unassembled WGS sequence"/>
</dbReference>
<proteinExistence type="predicted"/>
<dbReference type="Pfam" id="PF00496">
    <property type="entry name" value="SBP_bac_5"/>
    <property type="match status" value="1"/>
</dbReference>
<dbReference type="InterPro" id="IPR000914">
    <property type="entry name" value="SBP_5_dom"/>
</dbReference>
<dbReference type="RefSeq" id="WP_264499413.1">
    <property type="nucleotide sequence ID" value="NZ_JAPDDS010000001.1"/>
</dbReference>
<reference evidence="3 4" key="1">
    <citation type="submission" date="2022-10" db="EMBL/GenBank/DDBJ databases">
        <title>Luteolibacter flavescens strain MCCC 1K03193, whole genome shotgun sequencing project.</title>
        <authorList>
            <person name="Zhao G."/>
            <person name="Shen L."/>
        </authorList>
    </citation>
    <scope>NUCLEOTIDE SEQUENCE [LARGE SCALE GENOMIC DNA]</scope>
    <source>
        <strain evidence="3 4">MCCC 1K03193</strain>
    </source>
</reference>
<evidence type="ECO:0000313" key="3">
    <source>
        <dbReference type="EMBL" id="MCW1883452.1"/>
    </source>
</evidence>
<dbReference type="PANTHER" id="PTHR30290">
    <property type="entry name" value="PERIPLASMIC BINDING COMPONENT OF ABC TRANSPORTER"/>
    <property type="match status" value="1"/>
</dbReference>
<evidence type="ECO:0000256" key="1">
    <source>
        <dbReference type="ARBA" id="ARBA00022729"/>
    </source>
</evidence>
<dbReference type="Gene3D" id="3.10.105.10">
    <property type="entry name" value="Dipeptide-binding Protein, Domain 3"/>
    <property type="match status" value="1"/>
</dbReference>
<accession>A0ABT3FIQ1</accession>
<dbReference type="Gene3D" id="3.40.190.10">
    <property type="entry name" value="Periplasmic binding protein-like II"/>
    <property type="match status" value="1"/>
</dbReference>
<evidence type="ECO:0000259" key="2">
    <source>
        <dbReference type="Pfam" id="PF00496"/>
    </source>
</evidence>
<dbReference type="InterPro" id="IPR039424">
    <property type="entry name" value="SBP_5"/>
</dbReference>
<name>A0ABT3FIQ1_9BACT</name>
<organism evidence="3 4">
    <name type="scientific">Luteolibacter flavescens</name>
    <dbReference type="NCBI Taxonomy" id="1859460"/>
    <lineage>
        <taxon>Bacteria</taxon>
        <taxon>Pseudomonadati</taxon>
        <taxon>Verrucomicrobiota</taxon>
        <taxon>Verrucomicrobiia</taxon>
        <taxon>Verrucomicrobiales</taxon>
        <taxon>Verrucomicrobiaceae</taxon>
        <taxon>Luteolibacter</taxon>
    </lineage>
</organism>
<keyword evidence="1" id="KW-0732">Signal</keyword>
<feature type="domain" description="Solute-binding protein family 5" evidence="2">
    <location>
        <begin position="169"/>
        <end position="547"/>
    </location>
</feature>
<dbReference type="CDD" id="cd08497">
    <property type="entry name" value="MbnE-like"/>
    <property type="match status" value="1"/>
</dbReference>
<dbReference type="SUPFAM" id="SSF53850">
    <property type="entry name" value="Periplasmic binding protein-like II"/>
    <property type="match status" value="1"/>
</dbReference>
<gene>
    <name evidence="3" type="ORF">OKA04_01845</name>
</gene>
<dbReference type="EMBL" id="JAPDDS010000001">
    <property type="protein sequence ID" value="MCW1883452.1"/>
    <property type="molecule type" value="Genomic_DNA"/>
</dbReference>
<dbReference type="PANTHER" id="PTHR30290:SF64">
    <property type="entry name" value="ABC TRANSPORTER PERIPLASMIC BINDING PROTEIN"/>
    <property type="match status" value="1"/>
</dbReference>
<protein>
    <submittedName>
        <fullName evidence="3">Extracellular solute-binding protein</fullName>
    </submittedName>
</protein>